<evidence type="ECO:0000256" key="9">
    <source>
        <dbReference type="ARBA" id="ARBA00023277"/>
    </source>
</evidence>
<dbReference type="PIRSF" id="PIRSF001365">
    <property type="entry name" value="DHDPS"/>
    <property type="match status" value="1"/>
</dbReference>
<dbReference type="Pfam" id="PF00701">
    <property type="entry name" value="DHDPS"/>
    <property type="match status" value="1"/>
</dbReference>
<dbReference type="PRINTS" id="PR00146">
    <property type="entry name" value="DHPICSNTHASE"/>
</dbReference>
<keyword evidence="15" id="KW-1185">Reference proteome</keyword>
<accession>A0AA88XMU1</accession>
<evidence type="ECO:0000313" key="15">
    <source>
        <dbReference type="Proteomes" id="UP001186944"/>
    </source>
</evidence>
<sequence>MRLKKRPTEIDRTWLHVPSRTLGPRGHKDNIARPLRKHSELELSMIDPYCTYLLNNDIKAIYVNGTTSEGKSLTLNERKDIVEKWIAVSRGRLKIVVHVGAMNLKESKELTSHAAKTGADAIATLPTLFFKPQNLDALISYCKSIASLAPDLPFYYYHLPVMTGVELNMEDFMKEAKKEIPNLVGIKFSSKDLVDMIGVRYAGKFNIVYGCDEQLLGGLTMGAQGAVGSLHNFMPAVYQRMIGDIEKGDLESARKEQIKGQQLCRLMYRYGNLLGGNVAALKSFMPLVGLDLGPPREPMRPLTETERKQFTKEMNDLGFYDWKPAKL</sequence>
<dbReference type="EC" id="4.1.3.3" evidence="5"/>
<evidence type="ECO:0000256" key="12">
    <source>
        <dbReference type="PIRSR" id="PIRSR001365-1"/>
    </source>
</evidence>
<protein>
    <recommendedName>
        <fullName evidence="5">N-acetylneuraminate lyase</fullName>
        <ecNumber evidence="5">4.1.3.3</ecNumber>
    </recommendedName>
</protein>
<dbReference type="EMBL" id="VSWD01000011">
    <property type="protein sequence ID" value="KAK3087174.1"/>
    <property type="molecule type" value="Genomic_DNA"/>
</dbReference>
<comment type="subunit">
    <text evidence="4">Homotetramer.</text>
</comment>
<feature type="active site" description="Schiff-base intermediate with substrate" evidence="12">
    <location>
        <position position="187"/>
    </location>
</feature>
<evidence type="ECO:0000256" key="5">
    <source>
        <dbReference type="ARBA" id="ARBA00012911"/>
    </source>
</evidence>
<comment type="caution">
    <text evidence="14">The sequence shown here is derived from an EMBL/GenBank/DDBJ whole genome shotgun (WGS) entry which is preliminary data.</text>
</comment>
<comment type="catalytic activity">
    <reaction evidence="10">
        <text>aceneuramate = aldehydo-N-acetyl-D-mannosamine + pyruvate</text>
        <dbReference type="Rhea" id="RHEA:23296"/>
        <dbReference type="ChEBI" id="CHEBI:15361"/>
        <dbReference type="ChEBI" id="CHEBI:17122"/>
        <dbReference type="ChEBI" id="CHEBI:173083"/>
        <dbReference type="EC" id="4.1.3.3"/>
    </reaction>
</comment>
<evidence type="ECO:0000256" key="6">
    <source>
        <dbReference type="ARBA" id="ARBA00022490"/>
    </source>
</evidence>
<keyword evidence="8" id="KW-0704">Schiff base</keyword>
<evidence type="ECO:0000313" key="14">
    <source>
        <dbReference type="EMBL" id="KAK3087174.1"/>
    </source>
</evidence>
<dbReference type="GO" id="GO:0008747">
    <property type="term" value="F:N-acetylneuraminate lyase activity"/>
    <property type="evidence" value="ECO:0007669"/>
    <property type="project" value="UniProtKB-EC"/>
</dbReference>
<dbReference type="InterPro" id="IPR002220">
    <property type="entry name" value="DapA-like"/>
</dbReference>
<evidence type="ECO:0000256" key="4">
    <source>
        <dbReference type="ARBA" id="ARBA00011881"/>
    </source>
</evidence>
<reference evidence="14" key="1">
    <citation type="submission" date="2019-08" db="EMBL/GenBank/DDBJ databases">
        <title>The improved chromosome-level genome for the pearl oyster Pinctada fucata martensii using PacBio sequencing and Hi-C.</title>
        <authorList>
            <person name="Zheng Z."/>
        </authorList>
    </citation>
    <scope>NUCLEOTIDE SEQUENCE</scope>
    <source>
        <strain evidence="14">ZZ-2019</strain>
        <tissue evidence="14">Adductor muscle</tissue>
    </source>
</reference>
<evidence type="ECO:0000256" key="10">
    <source>
        <dbReference type="ARBA" id="ARBA00044906"/>
    </source>
</evidence>
<evidence type="ECO:0000256" key="13">
    <source>
        <dbReference type="PIRSR" id="PIRSR001365-2"/>
    </source>
</evidence>
<keyword evidence="7 11" id="KW-0456">Lyase</keyword>
<dbReference type="GO" id="GO:0005737">
    <property type="term" value="C:cytoplasm"/>
    <property type="evidence" value="ECO:0007669"/>
    <property type="project" value="UniProtKB-SubCell"/>
</dbReference>
<dbReference type="AlphaFoldDB" id="A0AA88XMU1"/>
<proteinExistence type="inferred from homology"/>
<dbReference type="SUPFAM" id="SSF51569">
    <property type="entry name" value="Aldolase"/>
    <property type="match status" value="1"/>
</dbReference>
<feature type="active site" description="Proton donor/acceptor" evidence="12">
    <location>
        <position position="157"/>
    </location>
</feature>
<evidence type="ECO:0000256" key="11">
    <source>
        <dbReference type="PIRNR" id="PIRNR001365"/>
    </source>
</evidence>
<evidence type="ECO:0000256" key="1">
    <source>
        <dbReference type="ARBA" id="ARBA00004496"/>
    </source>
</evidence>
<evidence type="ECO:0000256" key="3">
    <source>
        <dbReference type="ARBA" id="ARBA00006324"/>
    </source>
</evidence>
<feature type="binding site" evidence="13">
    <location>
        <position position="67"/>
    </location>
    <ligand>
        <name>pyruvate</name>
        <dbReference type="ChEBI" id="CHEBI:15361"/>
    </ligand>
</feature>
<name>A0AA88XMU1_PINIB</name>
<organism evidence="14 15">
    <name type="scientific">Pinctada imbricata</name>
    <name type="common">Atlantic pearl-oyster</name>
    <name type="synonym">Pinctada martensii</name>
    <dbReference type="NCBI Taxonomy" id="66713"/>
    <lineage>
        <taxon>Eukaryota</taxon>
        <taxon>Metazoa</taxon>
        <taxon>Spiralia</taxon>
        <taxon>Lophotrochozoa</taxon>
        <taxon>Mollusca</taxon>
        <taxon>Bivalvia</taxon>
        <taxon>Autobranchia</taxon>
        <taxon>Pteriomorphia</taxon>
        <taxon>Pterioida</taxon>
        <taxon>Pterioidea</taxon>
        <taxon>Pteriidae</taxon>
        <taxon>Pinctada</taxon>
    </lineage>
</organism>
<dbReference type="PANTHER" id="PTHR12128">
    <property type="entry name" value="DIHYDRODIPICOLINATE SYNTHASE"/>
    <property type="match status" value="1"/>
</dbReference>
<dbReference type="Proteomes" id="UP001186944">
    <property type="component" value="Unassembled WGS sequence"/>
</dbReference>
<gene>
    <name evidence="14" type="ORF">FSP39_002593</name>
</gene>
<dbReference type="PANTHER" id="PTHR12128:SF21">
    <property type="entry name" value="N-ACETYLNEURAMINATE LYASE"/>
    <property type="match status" value="1"/>
</dbReference>
<comment type="similarity">
    <text evidence="3">Belongs to the DapA family. NanA subfamily.</text>
</comment>
<comment type="pathway">
    <text evidence="2">Amino-sugar metabolism; N-acetylneuraminate degradation.</text>
</comment>
<keyword evidence="6" id="KW-0963">Cytoplasm</keyword>
<evidence type="ECO:0000256" key="7">
    <source>
        <dbReference type="ARBA" id="ARBA00023239"/>
    </source>
</evidence>
<dbReference type="InterPro" id="IPR013785">
    <property type="entry name" value="Aldolase_TIM"/>
</dbReference>
<feature type="binding site" evidence="13">
    <location>
        <position position="227"/>
    </location>
    <ligand>
        <name>pyruvate</name>
        <dbReference type="ChEBI" id="CHEBI:15361"/>
    </ligand>
</feature>
<dbReference type="SMART" id="SM01130">
    <property type="entry name" value="DHDPS"/>
    <property type="match status" value="1"/>
</dbReference>
<keyword evidence="9" id="KW-0119">Carbohydrate metabolism</keyword>
<evidence type="ECO:0000256" key="2">
    <source>
        <dbReference type="ARBA" id="ARBA00004878"/>
    </source>
</evidence>
<evidence type="ECO:0000256" key="8">
    <source>
        <dbReference type="ARBA" id="ARBA00023270"/>
    </source>
</evidence>
<comment type="subcellular location">
    <subcellularLocation>
        <location evidence="1">Cytoplasm</location>
    </subcellularLocation>
</comment>
<dbReference type="Gene3D" id="3.20.20.70">
    <property type="entry name" value="Aldolase class I"/>
    <property type="match status" value="1"/>
</dbReference>